<reference evidence="3" key="1">
    <citation type="submission" date="2018-03" db="EMBL/GenBank/DDBJ databases">
        <title>Lachnoclostridium SNUG30370 gen.nov., sp.nov., isolated from human faeces.</title>
        <authorList>
            <person name="Seo B."/>
            <person name="Jeon K."/>
            <person name="Ko G."/>
        </authorList>
    </citation>
    <scope>NUCLEOTIDE SEQUENCE [LARGE SCALE GENOMIC DNA]</scope>
    <source>
        <strain evidence="3">SNUG30370</strain>
    </source>
</reference>
<dbReference type="EMBL" id="JAJDKZ010000026">
    <property type="protein sequence ID" value="MCB8610808.1"/>
    <property type="molecule type" value="Genomic_DNA"/>
</dbReference>
<dbReference type="RefSeq" id="WP_106988728.1">
    <property type="nucleotide sequence ID" value="NZ_DAWBWI010000135.1"/>
</dbReference>
<accession>A0A2T3FN57</accession>
<organism evidence="2 3">
    <name type="scientific">Faecalibacillus faecis</name>
    <dbReference type="NCBI Taxonomy" id="1982628"/>
    <lineage>
        <taxon>Bacteria</taxon>
        <taxon>Bacillati</taxon>
        <taxon>Bacillota</taxon>
        <taxon>Erysipelotrichia</taxon>
        <taxon>Erysipelotrichales</taxon>
        <taxon>Coprobacillaceae</taxon>
        <taxon>Faecalibacillus</taxon>
    </lineage>
</organism>
<comment type="caution">
    <text evidence="2">The sequence shown here is derived from an EMBL/GenBank/DDBJ whole genome shotgun (WGS) entry which is preliminary data.</text>
</comment>
<reference evidence="2" key="2">
    <citation type="journal article" date="2019" name="Int. J. Syst. Evol. Microbiol.">
        <title>Faecalibacillus intestinalis gen. nov., sp. nov. and Faecalibacillus faecis sp. nov., isolated from human faeces.</title>
        <authorList>
            <person name="Seo B."/>
            <person name="Jeon K."/>
            <person name="Baek I."/>
            <person name="Lee Y.M."/>
            <person name="Baek K."/>
            <person name="Ko G."/>
        </authorList>
    </citation>
    <scope>NUCLEOTIDE SEQUENCE</scope>
    <source>
        <strain evidence="2">SNUG30370</strain>
    </source>
</reference>
<dbReference type="Proteomes" id="UP001198439">
    <property type="component" value="Unassembled WGS sequence"/>
</dbReference>
<keyword evidence="3" id="KW-1185">Reference proteome</keyword>
<name>A0A2T3FN57_9FIRM</name>
<dbReference type="Proteomes" id="UP000241201">
    <property type="component" value="Unassembled WGS sequence"/>
</dbReference>
<gene>
    <name evidence="2" type="ORF">C7U55_11750</name>
    <name evidence="1" type="ORF">LJD69_09405</name>
</gene>
<evidence type="ECO:0000313" key="2">
    <source>
        <dbReference type="EMBL" id="PST36682.1"/>
    </source>
</evidence>
<reference evidence="1" key="3">
    <citation type="submission" date="2021-10" db="EMBL/GenBank/DDBJ databases">
        <title>Collection of gut derived symbiotic bacterial strains cultured from healthy donors.</title>
        <authorList>
            <person name="Lin H."/>
            <person name="Littmann E."/>
            <person name="Kohout C."/>
            <person name="Pamer E.G."/>
        </authorList>
    </citation>
    <scope>NUCLEOTIDE SEQUENCE</scope>
    <source>
        <strain evidence="1">DFI.4.48</strain>
    </source>
</reference>
<dbReference type="AlphaFoldDB" id="A0A2T3FN57"/>
<evidence type="ECO:0000313" key="1">
    <source>
        <dbReference type="EMBL" id="MCB8610808.1"/>
    </source>
</evidence>
<protein>
    <submittedName>
        <fullName evidence="2">Uncharacterized protein</fullName>
    </submittedName>
</protein>
<dbReference type="EMBL" id="PYLP01000022">
    <property type="protein sequence ID" value="PST36682.1"/>
    <property type="molecule type" value="Genomic_DNA"/>
</dbReference>
<evidence type="ECO:0000313" key="3">
    <source>
        <dbReference type="Proteomes" id="UP000241201"/>
    </source>
</evidence>
<sequence length="88" mass="10382">MFFRKKQKVDLDAKFKEVYREVNKITADAGNELDVTIKYSQLKLACRKYDELIDLIHQGANFEEKHFLSLKESVEEETKRVEGLLDED</sequence>
<proteinExistence type="predicted"/>
<dbReference type="GeneID" id="77471757"/>